<evidence type="ECO:0000313" key="1">
    <source>
        <dbReference type="EMBL" id="GMQ61942.1"/>
    </source>
</evidence>
<name>A0ACB5UH30_9FIRM</name>
<dbReference type="EMBL" id="BTPU01000018">
    <property type="protein sequence ID" value="GMQ61942.1"/>
    <property type="molecule type" value="Genomic_DNA"/>
</dbReference>
<accession>A0ACB5UH30</accession>
<gene>
    <name evidence="1" type="ORF">AN2V17_11720</name>
</gene>
<reference evidence="1" key="1">
    <citation type="submission" date="2023-09" db="EMBL/GenBank/DDBJ databases">
        <title>Vallitalea sediminicola and Vallitalea maricola sp. nov., anaerobic bacteria isolated from marine sediment.</title>
        <authorList>
            <person name="Hirano S."/>
            <person name="Maeda A."/>
            <person name="Terahara T."/>
            <person name="Mori K."/>
            <person name="Hamada M."/>
            <person name="Matsumoto R."/>
            <person name="Kobayashi T."/>
        </authorList>
    </citation>
    <scope>NUCLEOTIDE SEQUENCE</scope>
    <source>
        <strain evidence="1">AN17-2</strain>
    </source>
</reference>
<comment type="caution">
    <text evidence="1">The sequence shown here is derived from an EMBL/GenBank/DDBJ whole genome shotgun (WGS) entry which is preliminary data.</text>
</comment>
<sequence length="233" mass="27378">MNLVITPKLTNENNREYSYRILRKNIMSLQLIPGENINEHELSNLFSMSRTPIHESLINLKNEYLIDVLPQSGSKISKISIQILKEGLYLRSIIEPDLIKSLMETIHPNQLSILFNILNQQKKVLNAPDNIDSFFKLDDLYHKTIYDISGKPHIWTATKKLCSHFDRVRYLDAIINGTDLSTIFEEHNQIYHYLMIGTSSDFDIHAFYESHLNSFKKRFYDIMKNYPDYFVTD</sequence>
<keyword evidence="2" id="KW-1185">Reference proteome</keyword>
<proteinExistence type="predicted"/>
<organism evidence="1 2">
    <name type="scientific">Vallitalea maricola</name>
    <dbReference type="NCBI Taxonomy" id="3074433"/>
    <lineage>
        <taxon>Bacteria</taxon>
        <taxon>Bacillati</taxon>
        <taxon>Bacillota</taxon>
        <taxon>Clostridia</taxon>
        <taxon>Lachnospirales</taxon>
        <taxon>Vallitaleaceae</taxon>
        <taxon>Vallitalea</taxon>
    </lineage>
</organism>
<evidence type="ECO:0000313" key="2">
    <source>
        <dbReference type="Proteomes" id="UP001374599"/>
    </source>
</evidence>
<dbReference type="Proteomes" id="UP001374599">
    <property type="component" value="Unassembled WGS sequence"/>
</dbReference>
<protein>
    <submittedName>
        <fullName evidence="1">GntR family transcriptional regulator</fullName>
    </submittedName>
</protein>